<gene>
    <name evidence="3" type="ORF">SAMN05216167_13627</name>
</gene>
<evidence type="ECO:0000313" key="3">
    <source>
        <dbReference type="EMBL" id="SFF22200.1"/>
    </source>
</evidence>
<dbReference type="AlphaFoldDB" id="A0A1I2GYI5"/>
<reference evidence="3 4" key="1">
    <citation type="submission" date="2016-10" db="EMBL/GenBank/DDBJ databases">
        <authorList>
            <person name="de Groot N.N."/>
        </authorList>
    </citation>
    <scope>NUCLEOTIDE SEQUENCE [LARGE SCALE GENOMIC DNA]</scope>
    <source>
        <strain evidence="3 4">DSM 26130</strain>
    </source>
</reference>
<accession>A0A1I2GYI5</accession>
<dbReference type="Proteomes" id="UP000198598">
    <property type="component" value="Unassembled WGS sequence"/>
</dbReference>
<feature type="domain" description="BT4734-like N-terminal" evidence="2">
    <location>
        <begin position="39"/>
        <end position="157"/>
    </location>
</feature>
<dbReference type="EMBL" id="FOLQ01000036">
    <property type="protein sequence ID" value="SFF22200.1"/>
    <property type="molecule type" value="Genomic_DNA"/>
</dbReference>
<dbReference type="InterPro" id="IPR014907">
    <property type="entry name" value="BT4734-like_N"/>
</dbReference>
<proteinExistence type="predicted"/>
<dbReference type="RefSeq" id="WP_093834619.1">
    <property type="nucleotide sequence ID" value="NZ_FOLQ01000036.1"/>
</dbReference>
<name>A0A1I2GYI5_9BACT</name>
<evidence type="ECO:0000259" key="1">
    <source>
        <dbReference type="Pfam" id="PF08707"/>
    </source>
</evidence>
<dbReference type="STRING" id="662367.SAMN05216167_13627"/>
<dbReference type="Pfam" id="PF08707">
    <property type="entry name" value="PriCT_2"/>
    <property type="match status" value="1"/>
</dbReference>
<feature type="domain" description="Primase C-terminal 2" evidence="1">
    <location>
        <begin position="206"/>
        <end position="266"/>
    </location>
</feature>
<evidence type="ECO:0000313" key="4">
    <source>
        <dbReference type="Proteomes" id="UP000198598"/>
    </source>
</evidence>
<organism evidence="3 4">
    <name type="scientific">Spirosoma endophyticum</name>
    <dbReference type="NCBI Taxonomy" id="662367"/>
    <lineage>
        <taxon>Bacteria</taxon>
        <taxon>Pseudomonadati</taxon>
        <taxon>Bacteroidota</taxon>
        <taxon>Cytophagia</taxon>
        <taxon>Cytophagales</taxon>
        <taxon>Cytophagaceae</taxon>
        <taxon>Spirosoma</taxon>
    </lineage>
</organism>
<keyword evidence="4" id="KW-1185">Reference proteome</keyword>
<dbReference type="GO" id="GO:0016817">
    <property type="term" value="F:hydrolase activity, acting on acid anhydrides"/>
    <property type="evidence" value="ECO:0007669"/>
    <property type="project" value="InterPro"/>
</dbReference>
<sequence length="411" mass="47046">MPSNPKPIKMMAWLTSTKYLTVQERICVETNKAKRDADKATIPAITPSAECEYHSADKVIRHSGLLQFDIDQKDNPHIRNYTSLKAQIAKFPFVAYCGLSVSKTGDWGLVPIAYPERHGQHFDALKRIFVRYRINLDDKPRNVVSLRGYSYDPDAYFAKKPAQLFELYDEPKAVPVREFSRTMDADAERTRVEACMSEINRRAIDITSGYNYWYAIGCDLASTFGESGREYFHIISQIHPDYNTATCDKQYTHCLRIYKEVQLKTFFGRCRDNGVSWKELMPWEPSERTRPLEIISKTRISPTYKSFDPLPATKPVTSTRIQPDVTPVEMVTVIVDTLDDWAATPGSILRPDEAQLERLAVEPVDNYPSEWDEPSPPGAVPTLIAQDYFDWQRKYPPFNQLGLASLPTQPL</sequence>
<dbReference type="Pfam" id="PF08800">
    <property type="entry name" value="BT4734-like_N"/>
    <property type="match status" value="1"/>
</dbReference>
<protein>
    <submittedName>
        <fullName evidence="3">Primase C terminal 2 (PriCT-2)</fullName>
    </submittedName>
</protein>
<dbReference type="OrthoDB" id="9801888at2"/>
<evidence type="ECO:0000259" key="2">
    <source>
        <dbReference type="Pfam" id="PF08800"/>
    </source>
</evidence>
<dbReference type="InterPro" id="IPR014819">
    <property type="entry name" value="PriCT_2"/>
</dbReference>